<name>A0A6J7L4R2_9ZZZZ</name>
<proteinExistence type="predicted"/>
<organism evidence="2">
    <name type="scientific">freshwater metagenome</name>
    <dbReference type="NCBI Taxonomy" id="449393"/>
    <lineage>
        <taxon>unclassified sequences</taxon>
        <taxon>metagenomes</taxon>
        <taxon>ecological metagenomes</taxon>
    </lineage>
</organism>
<reference evidence="2" key="1">
    <citation type="submission" date="2020-05" db="EMBL/GenBank/DDBJ databases">
        <authorList>
            <person name="Chiriac C."/>
            <person name="Salcher M."/>
            <person name="Ghai R."/>
            <person name="Kavagutti S V."/>
        </authorList>
    </citation>
    <scope>NUCLEOTIDE SEQUENCE</scope>
</reference>
<feature type="transmembrane region" description="Helical" evidence="1">
    <location>
        <begin position="6"/>
        <end position="23"/>
    </location>
</feature>
<dbReference type="EMBL" id="CAFBNL010000149">
    <property type="protein sequence ID" value="CAB4963678.1"/>
    <property type="molecule type" value="Genomic_DNA"/>
</dbReference>
<evidence type="ECO:0000256" key="1">
    <source>
        <dbReference type="SAM" id="Phobius"/>
    </source>
</evidence>
<evidence type="ECO:0000313" key="2">
    <source>
        <dbReference type="EMBL" id="CAB4963678.1"/>
    </source>
</evidence>
<feature type="transmembrane region" description="Helical" evidence="1">
    <location>
        <begin position="65"/>
        <end position="85"/>
    </location>
</feature>
<dbReference type="AlphaFoldDB" id="A0A6J7L4R2"/>
<feature type="transmembrane region" description="Helical" evidence="1">
    <location>
        <begin position="210"/>
        <end position="229"/>
    </location>
</feature>
<feature type="transmembrane region" description="Helical" evidence="1">
    <location>
        <begin position="35"/>
        <end position="53"/>
    </location>
</feature>
<keyword evidence="1" id="KW-1133">Transmembrane helix</keyword>
<gene>
    <name evidence="2" type="ORF">UFOPK3789_01456</name>
</gene>
<feature type="transmembrane region" description="Helical" evidence="1">
    <location>
        <begin position="169"/>
        <end position="190"/>
    </location>
</feature>
<accession>A0A6J7L4R2</accession>
<protein>
    <submittedName>
        <fullName evidence="2">Unannotated protein</fullName>
    </submittedName>
</protein>
<keyword evidence="1" id="KW-0812">Transmembrane</keyword>
<feature type="transmembrane region" description="Helical" evidence="1">
    <location>
        <begin position="138"/>
        <end position="163"/>
    </location>
</feature>
<sequence length="297" mass="30895">MKLDLASVLMEWGIGILALLWVTTRGRLVSLGYGWLLRSLGAAMLGGAIWASIATGGDGTARTIALTASALAMLSGLFALASSVTHRSGGVRVARERKIAKAERVDAMLGESRKVARASGAEGPEATGLKEAREFNPLLDLIAPAFGLIALVAESVTLGGPAIQSAYRLVIGAAFLGALTDAMLLGHWYLTQPGLPRAPIEELVKISAPIWVLEVIGLLWPIGMVSVLSGSVDDGYGGILAWMWALSAASTGVLIGVTWLALRERSYSAVMAATGLLYLAILTGFGTDVLARALLGS</sequence>
<keyword evidence="1" id="KW-0472">Membrane</keyword>
<feature type="transmembrane region" description="Helical" evidence="1">
    <location>
        <begin position="269"/>
        <end position="295"/>
    </location>
</feature>
<feature type="transmembrane region" description="Helical" evidence="1">
    <location>
        <begin position="241"/>
        <end position="262"/>
    </location>
</feature>